<keyword evidence="3" id="KW-0804">Transcription</keyword>
<organism evidence="6 7">
    <name type="scientific">Herbaspirillum rubrisubalbicans Os34</name>
    <dbReference type="NCBI Taxonomy" id="1235827"/>
    <lineage>
        <taxon>Bacteria</taxon>
        <taxon>Pseudomonadati</taxon>
        <taxon>Pseudomonadota</taxon>
        <taxon>Betaproteobacteria</taxon>
        <taxon>Burkholderiales</taxon>
        <taxon>Oxalobacteraceae</taxon>
        <taxon>Herbaspirillum</taxon>
    </lineage>
</organism>
<dbReference type="Pfam" id="PF12625">
    <property type="entry name" value="Arabinose_bd"/>
    <property type="match status" value="1"/>
</dbReference>
<dbReference type="InterPro" id="IPR018060">
    <property type="entry name" value="HTH_AraC"/>
</dbReference>
<dbReference type="PRINTS" id="PR00032">
    <property type="entry name" value="HTHARAC"/>
</dbReference>
<dbReference type="AlphaFoldDB" id="A0A6M3ZT68"/>
<dbReference type="GO" id="GO:0005829">
    <property type="term" value="C:cytosol"/>
    <property type="evidence" value="ECO:0007669"/>
    <property type="project" value="TreeGrafter"/>
</dbReference>
<evidence type="ECO:0000256" key="1">
    <source>
        <dbReference type="ARBA" id="ARBA00023015"/>
    </source>
</evidence>
<keyword evidence="4" id="KW-0472">Membrane</keyword>
<dbReference type="EMBL" id="CP008956">
    <property type="protein sequence ID" value="QJQ01726.1"/>
    <property type="molecule type" value="Genomic_DNA"/>
</dbReference>
<keyword evidence="1" id="KW-0805">Transcription regulation</keyword>
<dbReference type="PANTHER" id="PTHR47894:SF1">
    <property type="entry name" value="HTH-TYPE TRANSCRIPTIONAL REGULATOR VQSM"/>
    <property type="match status" value="1"/>
</dbReference>
<evidence type="ECO:0000256" key="2">
    <source>
        <dbReference type="ARBA" id="ARBA00023125"/>
    </source>
</evidence>
<reference evidence="6 7" key="1">
    <citation type="journal article" date="2012" name="J. Bacteriol.">
        <title>Genome sequence of the pathogenic Herbaspirillum seropedicae strain Os34, isolated from rice roots.</title>
        <authorList>
            <person name="Ye W."/>
            <person name="Ye S."/>
            <person name="Liu J."/>
            <person name="Chang S."/>
            <person name="Chen M."/>
            <person name="Zhu B."/>
            <person name="Guo L."/>
            <person name="An Q."/>
        </authorList>
    </citation>
    <scope>NUCLEOTIDE SEQUENCE [LARGE SCALE GENOMIC DNA]</scope>
    <source>
        <strain evidence="6 7">Os34</strain>
    </source>
</reference>
<name>A0A6M3ZT68_9BURK</name>
<dbReference type="Proteomes" id="UP000501648">
    <property type="component" value="Chromosome"/>
</dbReference>
<gene>
    <name evidence="6" type="ORF">C798_16230</name>
</gene>
<dbReference type="PANTHER" id="PTHR47894">
    <property type="entry name" value="HTH-TYPE TRANSCRIPTIONAL REGULATOR GADX"/>
    <property type="match status" value="1"/>
</dbReference>
<proteinExistence type="predicted"/>
<keyword evidence="2" id="KW-0238">DNA-binding</keyword>
<dbReference type="SUPFAM" id="SSF46689">
    <property type="entry name" value="Homeodomain-like"/>
    <property type="match status" value="1"/>
</dbReference>
<dbReference type="GO" id="GO:0003700">
    <property type="term" value="F:DNA-binding transcription factor activity"/>
    <property type="evidence" value="ECO:0007669"/>
    <property type="project" value="InterPro"/>
</dbReference>
<dbReference type="SMART" id="SM00342">
    <property type="entry name" value="HTH_ARAC"/>
    <property type="match status" value="1"/>
</dbReference>
<evidence type="ECO:0000313" key="6">
    <source>
        <dbReference type="EMBL" id="QJQ01726.1"/>
    </source>
</evidence>
<dbReference type="InterPro" id="IPR032687">
    <property type="entry name" value="AraC-type_N"/>
</dbReference>
<evidence type="ECO:0000256" key="3">
    <source>
        <dbReference type="ARBA" id="ARBA00023163"/>
    </source>
</evidence>
<evidence type="ECO:0000313" key="7">
    <source>
        <dbReference type="Proteomes" id="UP000501648"/>
    </source>
</evidence>
<dbReference type="GO" id="GO:0000976">
    <property type="term" value="F:transcription cis-regulatory region binding"/>
    <property type="evidence" value="ECO:0007669"/>
    <property type="project" value="TreeGrafter"/>
</dbReference>
<evidence type="ECO:0000256" key="4">
    <source>
        <dbReference type="SAM" id="Phobius"/>
    </source>
</evidence>
<accession>A0A6M3ZT68</accession>
<sequence length="345" mass="38861">MLKKASDTPSIPFAFVEDALGCLLRQGYETAPVLQQAGLVSNEDELGPVTAEQYGALWLAIARITDDEFFGLSARPMRQGSFTLLCHAVLHSQSLGQALRRALRFLRIVLDEPYGELHVEDGKAHIILIKNRSPYPAFAYRTFLLLLLGLACWLVGRRIPLQRIDFSCALPEGRPDYLEFFGVPVNFNKPRCCLSFDAVYLDLPVIRSDIALKPFLRDVPANLLVRYRHDTGWVTRLRDCLKQSSPTDWPDFDVIAERFEVSPATLRRRLRDEGQSYASLKDEIRSGLAQALLGKNELSVAQISTQLGFTEPSAFHRAFRKWTGKSPGAFRRDLLQIRVGDRVGA</sequence>
<dbReference type="PROSITE" id="PS01124">
    <property type="entry name" value="HTH_ARAC_FAMILY_2"/>
    <property type="match status" value="1"/>
</dbReference>
<feature type="transmembrane region" description="Helical" evidence="4">
    <location>
        <begin position="138"/>
        <end position="156"/>
    </location>
</feature>
<keyword evidence="4" id="KW-0812">Transmembrane</keyword>
<protein>
    <submittedName>
        <fullName evidence="6">AraC family transcriptional regulator</fullName>
    </submittedName>
</protein>
<dbReference type="InterPro" id="IPR020449">
    <property type="entry name" value="Tscrpt_reg_AraC-type_HTH"/>
</dbReference>
<feature type="domain" description="HTH araC/xylS-type" evidence="5">
    <location>
        <begin position="235"/>
        <end position="333"/>
    </location>
</feature>
<dbReference type="InterPro" id="IPR009057">
    <property type="entry name" value="Homeodomain-like_sf"/>
</dbReference>
<evidence type="ECO:0000259" key="5">
    <source>
        <dbReference type="PROSITE" id="PS01124"/>
    </source>
</evidence>
<dbReference type="Gene3D" id="1.10.10.60">
    <property type="entry name" value="Homeodomain-like"/>
    <property type="match status" value="1"/>
</dbReference>
<dbReference type="Pfam" id="PF12833">
    <property type="entry name" value="HTH_18"/>
    <property type="match status" value="1"/>
</dbReference>
<keyword evidence="4" id="KW-1133">Transmembrane helix</keyword>
<dbReference type="RefSeq" id="WP_017450201.1">
    <property type="nucleotide sequence ID" value="NZ_CP008956.1"/>
</dbReference>